<dbReference type="Proteomes" id="UP000295418">
    <property type="component" value="Unassembled WGS sequence"/>
</dbReference>
<feature type="domain" description="Flagellar basal body rod protein N-terminal" evidence="9">
    <location>
        <begin position="8"/>
        <end position="37"/>
    </location>
</feature>
<evidence type="ECO:0000256" key="4">
    <source>
        <dbReference type="ARBA" id="ARBA00016244"/>
    </source>
</evidence>
<dbReference type="RefSeq" id="WP_132418429.1">
    <property type="nucleotide sequence ID" value="NZ_SKFG01000011.1"/>
</dbReference>
<evidence type="ECO:0000256" key="3">
    <source>
        <dbReference type="ARBA" id="ARBA00009677"/>
    </source>
</evidence>
<keyword evidence="13" id="KW-1185">Reference proteome</keyword>
<feature type="domain" description="Flagellar hook-associated protein FlgK helical" evidence="11">
    <location>
        <begin position="102"/>
        <end position="297"/>
    </location>
</feature>
<sequence>MRSTFHAIETAKRSLYTQQAALNTTGHNVANANTPGFSRQVVNMAATKPLEAIGMSRSTAPGQLGTGVYFSSITRVREQFLDQQFRDQNKMLGSWQIRADSLEKLETIFNEPSDTGIRTVLDNFWKAWSSLSQDPENVTSRKVVKENAIALTDTFNQMSKQLTDMRDDLTANINVKASEINTTLSTISNLNSEIKRIESLGDDANDLRDQRDLLTDKLSNIVSIRVTETSDGYQISMGNQALIDGPNVTQVTPDLLKDAYDAGDLSSGEVHGMILSRDTYVEDYLNQLNALANTIANGEIEITIPAGSVLPEGTVLGNPPVTYSGANRTLKDDIKVTVAGLNGLHQLGYTFDSPSSQGVPFFTSKDGGPITAGSIDLNAIIKNDATKIATSMRTAGTGTSETTVKGNNTLAMLVSHLKDTAFKFNNPSSSGVKEGTLDDYFRATVGQLGVQSAEAGRQTKNLQTLVDYVDSRRESVSGVSMDEEMSNMIKFQHAYSAAARFMTTIDQVLDKLINSTGVVGR</sequence>
<dbReference type="AlphaFoldDB" id="A0A4R4EF74"/>
<name>A0A4R4EF74_9BACL</name>
<evidence type="ECO:0000259" key="11">
    <source>
        <dbReference type="Pfam" id="PF22638"/>
    </source>
</evidence>
<organism evidence="12 13">
    <name type="scientific">Paenibacillus albiflavus</name>
    <dbReference type="NCBI Taxonomy" id="2545760"/>
    <lineage>
        <taxon>Bacteria</taxon>
        <taxon>Bacillati</taxon>
        <taxon>Bacillota</taxon>
        <taxon>Bacilli</taxon>
        <taxon>Bacillales</taxon>
        <taxon>Paenibacillaceae</taxon>
        <taxon>Paenibacillus</taxon>
    </lineage>
</organism>
<keyword evidence="12" id="KW-0282">Flagellum</keyword>
<keyword evidence="12" id="KW-0966">Cell projection</keyword>
<dbReference type="Pfam" id="PF22638">
    <property type="entry name" value="FlgK_D1"/>
    <property type="match status" value="1"/>
</dbReference>
<evidence type="ECO:0000259" key="9">
    <source>
        <dbReference type="Pfam" id="PF00460"/>
    </source>
</evidence>
<dbReference type="GO" id="GO:0009424">
    <property type="term" value="C:bacterial-type flagellum hook"/>
    <property type="evidence" value="ECO:0007669"/>
    <property type="project" value="UniProtKB-UniRule"/>
</dbReference>
<keyword evidence="6 7" id="KW-0975">Bacterial flagellum</keyword>
<evidence type="ECO:0000259" key="10">
    <source>
        <dbReference type="Pfam" id="PF06429"/>
    </source>
</evidence>
<feature type="coiled-coil region" evidence="8">
    <location>
        <begin position="190"/>
        <end position="217"/>
    </location>
</feature>
<evidence type="ECO:0000313" key="13">
    <source>
        <dbReference type="Proteomes" id="UP000295418"/>
    </source>
</evidence>
<comment type="subcellular location">
    <subcellularLocation>
        <location evidence="1 7">Bacterial flagellum</location>
    </subcellularLocation>
    <subcellularLocation>
        <location evidence="2 7">Secreted</location>
    </subcellularLocation>
</comment>
<dbReference type="GO" id="GO:0044780">
    <property type="term" value="P:bacterial-type flagellum assembly"/>
    <property type="evidence" value="ECO:0007669"/>
    <property type="project" value="InterPro"/>
</dbReference>
<proteinExistence type="inferred from homology"/>
<evidence type="ECO:0000256" key="6">
    <source>
        <dbReference type="ARBA" id="ARBA00023143"/>
    </source>
</evidence>
<dbReference type="PANTHER" id="PTHR30033:SF1">
    <property type="entry name" value="FLAGELLAR HOOK-ASSOCIATED PROTEIN 1"/>
    <property type="match status" value="1"/>
</dbReference>
<keyword evidence="12" id="KW-0969">Cilium</keyword>
<keyword evidence="5 7" id="KW-0964">Secreted</keyword>
<dbReference type="NCBIfam" id="TIGR02492">
    <property type="entry name" value="flgK_ends"/>
    <property type="match status" value="1"/>
</dbReference>
<dbReference type="InterPro" id="IPR001444">
    <property type="entry name" value="Flag_bb_rod_N"/>
</dbReference>
<dbReference type="PANTHER" id="PTHR30033">
    <property type="entry name" value="FLAGELLAR HOOK-ASSOCIATED PROTEIN 1"/>
    <property type="match status" value="1"/>
</dbReference>
<dbReference type="Pfam" id="PF06429">
    <property type="entry name" value="Flg_bbr_C"/>
    <property type="match status" value="1"/>
</dbReference>
<dbReference type="EMBL" id="SKFG01000011">
    <property type="protein sequence ID" value="TCZ76841.1"/>
    <property type="molecule type" value="Genomic_DNA"/>
</dbReference>
<evidence type="ECO:0000256" key="7">
    <source>
        <dbReference type="RuleBase" id="RU362065"/>
    </source>
</evidence>
<dbReference type="InterPro" id="IPR010930">
    <property type="entry name" value="Flg_bb/hook_C_dom"/>
</dbReference>
<comment type="caution">
    <text evidence="12">The sequence shown here is derived from an EMBL/GenBank/DDBJ whole genome shotgun (WGS) entry which is preliminary data.</text>
</comment>
<dbReference type="InterPro" id="IPR053927">
    <property type="entry name" value="FlgK_helical"/>
</dbReference>
<gene>
    <name evidence="7 12" type="primary">flgK</name>
    <name evidence="12" type="ORF">E0485_12730</name>
</gene>
<feature type="domain" description="Flagellar basal-body/hook protein C-terminal" evidence="10">
    <location>
        <begin position="476"/>
        <end position="514"/>
    </location>
</feature>
<dbReference type="OrthoDB" id="9802553at2"/>
<dbReference type="GO" id="GO:0005576">
    <property type="term" value="C:extracellular region"/>
    <property type="evidence" value="ECO:0007669"/>
    <property type="project" value="UniProtKB-SubCell"/>
</dbReference>
<dbReference type="SUPFAM" id="SSF64518">
    <property type="entry name" value="Phase 1 flagellin"/>
    <property type="match status" value="1"/>
</dbReference>
<evidence type="ECO:0000256" key="1">
    <source>
        <dbReference type="ARBA" id="ARBA00004365"/>
    </source>
</evidence>
<evidence type="ECO:0000313" key="12">
    <source>
        <dbReference type="EMBL" id="TCZ76841.1"/>
    </source>
</evidence>
<protein>
    <recommendedName>
        <fullName evidence="4 7">Flagellar hook-associated protein 1</fullName>
        <shortName evidence="7">HAP1</shortName>
    </recommendedName>
</protein>
<keyword evidence="8" id="KW-0175">Coiled coil</keyword>
<reference evidence="12 13" key="1">
    <citation type="submission" date="2019-03" db="EMBL/GenBank/DDBJ databases">
        <authorList>
            <person name="Kim M.K.M."/>
        </authorList>
    </citation>
    <scope>NUCLEOTIDE SEQUENCE [LARGE SCALE GENOMIC DNA]</scope>
    <source>
        <strain evidence="12 13">18JY21-1</strain>
    </source>
</reference>
<evidence type="ECO:0000256" key="5">
    <source>
        <dbReference type="ARBA" id="ARBA00022525"/>
    </source>
</evidence>
<evidence type="ECO:0000256" key="2">
    <source>
        <dbReference type="ARBA" id="ARBA00004613"/>
    </source>
</evidence>
<dbReference type="GO" id="GO:0005198">
    <property type="term" value="F:structural molecule activity"/>
    <property type="evidence" value="ECO:0007669"/>
    <property type="project" value="UniProtKB-UniRule"/>
</dbReference>
<dbReference type="Pfam" id="PF00460">
    <property type="entry name" value="Flg_bb_rod"/>
    <property type="match status" value="1"/>
</dbReference>
<accession>A0A4R4EF74</accession>
<evidence type="ECO:0000256" key="8">
    <source>
        <dbReference type="SAM" id="Coils"/>
    </source>
</evidence>
<dbReference type="PRINTS" id="PR01005">
    <property type="entry name" value="FLGHOOKAP1"/>
</dbReference>
<comment type="similarity">
    <text evidence="3 7">Belongs to the flagella basal body rod proteins family.</text>
</comment>
<dbReference type="InterPro" id="IPR002371">
    <property type="entry name" value="FlgK"/>
</dbReference>